<comment type="similarity">
    <text evidence="1 6">Belongs to the SecB family.</text>
</comment>
<dbReference type="STRING" id="1217970.SAMN05444002_3444"/>
<sequence>MADTPENGAAAPEQPQQAPQVQLQILAQFIRDMSFENIVVQKGVQGEVQPEMQVAVAVDARKRTTPNQYEVSIKCKVESKNKPDGSTLFLLELDYGAVFHIDGVPDDQLHPFLLIECPRQIFPFVRRIVSDITRDGNFPPVNLQNIDFVALYRQELAKRAETAPKADA</sequence>
<reference evidence="8" key="1">
    <citation type="submission" date="2016-11" db="EMBL/GenBank/DDBJ databases">
        <authorList>
            <person name="Varghese N."/>
            <person name="Submissions S."/>
        </authorList>
    </citation>
    <scope>NUCLEOTIDE SEQUENCE [LARGE SCALE GENOMIC DNA]</scope>
    <source>
        <strain evidence="8">DSM 29440</strain>
    </source>
</reference>
<dbReference type="GO" id="GO:0051262">
    <property type="term" value="P:protein tetramerization"/>
    <property type="evidence" value="ECO:0007669"/>
    <property type="project" value="InterPro"/>
</dbReference>
<name>A0A1N6HJZ3_9RHOB</name>
<gene>
    <name evidence="6" type="primary">secB</name>
    <name evidence="7" type="ORF">SAMN05444002_3444</name>
</gene>
<keyword evidence="8" id="KW-1185">Reference proteome</keyword>
<keyword evidence="5 6" id="KW-0143">Chaperone</keyword>
<dbReference type="SUPFAM" id="SSF54611">
    <property type="entry name" value="SecB-like"/>
    <property type="match status" value="1"/>
</dbReference>
<keyword evidence="3 6" id="KW-0653">Protein transport</keyword>
<dbReference type="PANTHER" id="PTHR36918:SF1">
    <property type="entry name" value="PROTEIN-EXPORT PROTEIN SECB"/>
    <property type="match status" value="1"/>
</dbReference>
<dbReference type="EMBL" id="FSRL01000001">
    <property type="protein sequence ID" value="SIO20057.1"/>
    <property type="molecule type" value="Genomic_DNA"/>
</dbReference>
<dbReference type="GO" id="GO:0051082">
    <property type="term" value="F:unfolded protein binding"/>
    <property type="evidence" value="ECO:0007669"/>
    <property type="project" value="InterPro"/>
</dbReference>
<dbReference type="HAMAP" id="MF_00821">
    <property type="entry name" value="SecB"/>
    <property type="match status" value="1"/>
</dbReference>
<evidence type="ECO:0000256" key="2">
    <source>
        <dbReference type="ARBA" id="ARBA00022448"/>
    </source>
</evidence>
<keyword evidence="2 6" id="KW-0813">Transport</keyword>
<evidence type="ECO:0000256" key="6">
    <source>
        <dbReference type="HAMAP-Rule" id="MF_00821"/>
    </source>
</evidence>
<dbReference type="RefSeq" id="WP_074257346.1">
    <property type="nucleotide sequence ID" value="NZ_FSRL01000001.1"/>
</dbReference>
<dbReference type="GO" id="GO:0006457">
    <property type="term" value="P:protein folding"/>
    <property type="evidence" value="ECO:0007669"/>
    <property type="project" value="UniProtKB-UniRule"/>
</dbReference>
<evidence type="ECO:0000256" key="3">
    <source>
        <dbReference type="ARBA" id="ARBA00022927"/>
    </source>
</evidence>
<dbReference type="Proteomes" id="UP000184932">
    <property type="component" value="Unassembled WGS sequence"/>
</dbReference>
<dbReference type="InterPro" id="IPR035958">
    <property type="entry name" value="SecB-like_sf"/>
</dbReference>
<comment type="subcellular location">
    <subcellularLocation>
        <location evidence="6">Cytoplasm</location>
    </subcellularLocation>
</comment>
<dbReference type="NCBIfam" id="NF004392">
    <property type="entry name" value="PRK05751.1-3"/>
    <property type="match status" value="1"/>
</dbReference>
<evidence type="ECO:0000256" key="5">
    <source>
        <dbReference type="ARBA" id="ARBA00023186"/>
    </source>
</evidence>
<keyword evidence="4 6" id="KW-0811">Translocation</keyword>
<comment type="subunit">
    <text evidence="6">Homotetramer, a dimer of dimers. One homotetramer interacts with 1 SecA dimer.</text>
</comment>
<dbReference type="Pfam" id="PF02556">
    <property type="entry name" value="SecB"/>
    <property type="match status" value="1"/>
</dbReference>
<dbReference type="PANTHER" id="PTHR36918">
    <property type="match status" value="1"/>
</dbReference>
<organism evidence="7 8">
    <name type="scientific">Vannielia litorea</name>
    <dbReference type="NCBI Taxonomy" id="1217970"/>
    <lineage>
        <taxon>Bacteria</taxon>
        <taxon>Pseudomonadati</taxon>
        <taxon>Pseudomonadota</taxon>
        <taxon>Alphaproteobacteria</taxon>
        <taxon>Rhodobacterales</taxon>
        <taxon>Paracoccaceae</taxon>
        <taxon>Vannielia</taxon>
    </lineage>
</organism>
<dbReference type="AlphaFoldDB" id="A0A1N6HJZ3"/>
<protein>
    <recommendedName>
        <fullName evidence="6">Protein-export protein SecB</fullName>
    </recommendedName>
</protein>
<evidence type="ECO:0000313" key="7">
    <source>
        <dbReference type="EMBL" id="SIO20057.1"/>
    </source>
</evidence>
<comment type="function">
    <text evidence="6">One of the proteins required for the normal export of preproteins out of the cell cytoplasm. It is a molecular chaperone that binds to a subset of precursor proteins, maintaining them in a translocation-competent state. It also specifically binds to its receptor SecA.</text>
</comment>
<keyword evidence="6" id="KW-0963">Cytoplasm</keyword>
<dbReference type="InterPro" id="IPR003708">
    <property type="entry name" value="SecB"/>
</dbReference>
<dbReference type="Gene3D" id="3.10.420.10">
    <property type="entry name" value="SecB-like"/>
    <property type="match status" value="1"/>
</dbReference>
<dbReference type="GO" id="GO:0005737">
    <property type="term" value="C:cytoplasm"/>
    <property type="evidence" value="ECO:0007669"/>
    <property type="project" value="UniProtKB-SubCell"/>
</dbReference>
<proteinExistence type="inferred from homology"/>
<dbReference type="OrthoDB" id="9795145at2"/>
<dbReference type="GO" id="GO:0015031">
    <property type="term" value="P:protein transport"/>
    <property type="evidence" value="ECO:0007669"/>
    <property type="project" value="UniProtKB-UniRule"/>
</dbReference>
<evidence type="ECO:0000256" key="1">
    <source>
        <dbReference type="ARBA" id="ARBA00009990"/>
    </source>
</evidence>
<evidence type="ECO:0000313" key="8">
    <source>
        <dbReference type="Proteomes" id="UP000184932"/>
    </source>
</evidence>
<evidence type="ECO:0000256" key="4">
    <source>
        <dbReference type="ARBA" id="ARBA00023010"/>
    </source>
</evidence>
<accession>A0A1N6HJZ3</accession>
<dbReference type="PRINTS" id="PR01594">
    <property type="entry name" value="SECBCHAPRONE"/>
</dbReference>